<proteinExistence type="predicted"/>
<keyword evidence="2" id="KW-1185">Reference proteome</keyword>
<dbReference type="AlphaFoldDB" id="A0A7G2CIK4"/>
<sequence>MMVVIRIGDCFVTLLHVQEVELPKGSTYNCNMLKWHYPYMVEGVHGRRELLLNRMVEAMEGVLVCDTLTPFTTAKLGPLNTSGSQSIVSEDIIRTLQNSGKPWYLASVLHHNLLNSEYGSSLHIVHRIFPRMTYDEAAAVALFNKKLHDGTKEKASLVIQRNWKGKLAKMQATKKGNERQLQDRKVEEIRTFRMNPAVQARATLTALIITLTRPKCAAVPPLVAPVDDLIEALQKQGYTVEHLDNVPLPSLTKIVSQVDTDKCNFIFIVGYGGIMNLKQPPIFALQSLHLSLQEGAARAAIALESGKEYRRLMNVMKAEQADLKPAKKKKAAKATNVKKKKPDEIEAEQRQFESECRAALNAVEQGETFSRDAIQKEWENEVLLLSKTIRQSVVATRDFEAQFRPAEGKEPSCYLYPCECGRIEPYANHVLDVEDVIRAALHRQAPPIGLQSIIAFDLAPITPYAQGMSCIASSTGNTLRVVYKPQQKLLATNTITKAFNGLLPQVSATGKYAILSGGIETASNQRDWKSFASYYLTKLRDCCTTEQYRALREELDREVPFTAELIPVRQIILTDDVRERMKRDNDAQKVNVQMTFGVGNLKVQSDMFSVFRNILGDIPLSEITFVNQVNFLFTESNKGIDGIQLSQLEEEIEKLRPERCAVPISLRVTADGARLTFESQDSSDRLSITQWLNSIVVRSLTWQIESQPLEGYRRLDIDYTEYLYSIKTTCSLLRFTQLQKQQCKEPIPQPHIRFLDCELIKKGDK</sequence>
<accession>A0A7G2CIK4</accession>
<organism evidence="1 2">
    <name type="scientific">Angomonas deanei</name>
    <dbReference type="NCBI Taxonomy" id="59799"/>
    <lineage>
        <taxon>Eukaryota</taxon>
        <taxon>Discoba</taxon>
        <taxon>Euglenozoa</taxon>
        <taxon>Kinetoplastea</taxon>
        <taxon>Metakinetoplastina</taxon>
        <taxon>Trypanosomatida</taxon>
        <taxon>Trypanosomatidae</taxon>
        <taxon>Strigomonadinae</taxon>
        <taxon>Angomonas</taxon>
    </lineage>
</organism>
<name>A0A7G2CIK4_9TRYP</name>
<evidence type="ECO:0000313" key="1">
    <source>
        <dbReference type="EMBL" id="CAD2219249.1"/>
    </source>
</evidence>
<protein>
    <submittedName>
        <fullName evidence="1">Uncharacterized protein</fullName>
    </submittedName>
</protein>
<gene>
    <name evidence="1" type="ORF">ADEAN_000675100</name>
</gene>
<dbReference type="EMBL" id="LR877157">
    <property type="protein sequence ID" value="CAD2219249.1"/>
    <property type="molecule type" value="Genomic_DNA"/>
</dbReference>
<reference evidence="1 2" key="1">
    <citation type="submission" date="2020-08" db="EMBL/GenBank/DDBJ databases">
        <authorList>
            <person name="Newling K."/>
            <person name="Davey J."/>
            <person name="Forrester S."/>
        </authorList>
    </citation>
    <scope>NUCLEOTIDE SEQUENCE [LARGE SCALE GENOMIC DNA]</scope>
    <source>
        <strain evidence="2">Crithidia deanei Carvalho (ATCC PRA-265)</strain>
    </source>
</reference>
<dbReference type="VEuPathDB" id="TriTrypDB:ADEAN_000675100"/>
<evidence type="ECO:0000313" key="2">
    <source>
        <dbReference type="Proteomes" id="UP000515908"/>
    </source>
</evidence>
<dbReference type="Proteomes" id="UP000515908">
    <property type="component" value="Chromosome 13"/>
</dbReference>